<keyword evidence="6" id="KW-1185">Reference proteome</keyword>
<evidence type="ECO:0000256" key="3">
    <source>
        <dbReference type="ARBA" id="ARBA00022840"/>
    </source>
</evidence>
<dbReference type="InterPro" id="IPR010016">
    <property type="entry name" value="PxpB"/>
</dbReference>
<dbReference type="InterPro" id="IPR029000">
    <property type="entry name" value="Cyclophilin-like_dom_sf"/>
</dbReference>
<evidence type="ECO:0000256" key="1">
    <source>
        <dbReference type="ARBA" id="ARBA00022741"/>
    </source>
</evidence>
<feature type="domain" description="Carboxyltransferase" evidence="4">
    <location>
        <begin position="14"/>
        <end position="214"/>
    </location>
</feature>
<dbReference type="GO" id="GO:0017168">
    <property type="term" value="F:5-oxoprolinase (ATP-hydrolyzing) activity"/>
    <property type="evidence" value="ECO:0007669"/>
    <property type="project" value="UniProtKB-EC"/>
</dbReference>
<dbReference type="EMBL" id="JBEWSZ010000001">
    <property type="protein sequence ID" value="MET2829809.1"/>
    <property type="molecule type" value="Genomic_DNA"/>
</dbReference>
<organism evidence="5 6">
    <name type="scientific">Mesorhizobium shangrilense</name>
    <dbReference type="NCBI Taxonomy" id="460060"/>
    <lineage>
        <taxon>Bacteria</taxon>
        <taxon>Pseudomonadati</taxon>
        <taxon>Pseudomonadota</taxon>
        <taxon>Alphaproteobacteria</taxon>
        <taxon>Hyphomicrobiales</taxon>
        <taxon>Phyllobacteriaceae</taxon>
        <taxon>Mesorhizobium</taxon>
    </lineage>
</organism>
<dbReference type="Gene3D" id="2.40.100.10">
    <property type="entry name" value="Cyclophilin-like"/>
    <property type="match status" value="1"/>
</dbReference>
<keyword evidence="1" id="KW-0547">Nucleotide-binding</keyword>
<reference evidence="5 6" key="1">
    <citation type="submission" date="2024-06" db="EMBL/GenBank/DDBJ databases">
        <authorList>
            <person name="Kim D.-U."/>
        </authorList>
    </citation>
    <scope>NUCLEOTIDE SEQUENCE [LARGE SCALE GENOMIC DNA]</scope>
    <source>
        <strain evidence="5 6">KACC15460</strain>
    </source>
</reference>
<sequence>MMRLMRGMAEAVAPAFLPCGDSALVLQLGDCIDARVNADIFAIAAAVDAAAIPGLVEIVPSYRSLLVRYDPEIIRGRELEQRLAGFSRPGEGAGKKGRGWSIPVVYGGEVGQDLEEIAAMKDLSPEELVSLHSSVEYRVFMIGFAPGFAYLGGLPPILHTPRLQKPRQYVPAGSIGIGGQQASVNSVAGPSGWRFIGWTPIRVFDPQRAAPFLLAGGDRVRFTSIDPEAGERLAARAAAGETVIEPEEAA</sequence>
<keyword evidence="2 5" id="KW-0378">Hydrolase</keyword>
<dbReference type="Gene3D" id="3.30.1360.40">
    <property type="match status" value="1"/>
</dbReference>
<dbReference type="Proteomes" id="UP001548832">
    <property type="component" value="Unassembled WGS sequence"/>
</dbReference>
<protein>
    <submittedName>
        <fullName evidence="5">5-oxoprolinase subunit PxpB</fullName>
        <ecNumber evidence="5">3.5.2.9</ecNumber>
    </submittedName>
</protein>
<comment type="caution">
    <text evidence="5">The sequence shown here is derived from an EMBL/GenBank/DDBJ whole genome shotgun (WGS) entry which is preliminary data.</text>
</comment>
<dbReference type="EC" id="3.5.2.9" evidence="5"/>
<dbReference type="SMART" id="SM00796">
    <property type="entry name" value="AHS1"/>
    <property type="match status" value="1"/>
</dbReference>
<dbReference type="InterPro" id="IPR003833">
    <property type="entry name" value="CT_C_D"/>
</dbReference>
<dbReference type="NCBIfam" id="TIGR00370">
    <property type="entry name" value="5-oxoprolinase subunit PxpB"/>
    <property type="match status" value="1"/>
</dbReference>
<dbReference type="SUPFAM" id="SSF50891">
    <property type="entry name" value="Cyclophilin-like"/>
    <property type="match status" value="1"/>
</dbReference>
<keyword evidence="3" id="KW-0067">ATP-binding</keyword>
<name>A0ABV2DIC5_9HYPH</name>
<proteinExistence type="predicted"/>
<evidence type="ECO:0000259" key="4">
    <source>
        <dbReference type="SMART" id="SM00796"/>
    </source>
</evidence>
<dbReference type="Pfam" id="PF02682">
    <property type="entry name" value="CT_C_D"/>
    <property type="match status" value="1"/>
</dbReference>
<evidence type="ECO:0000313" key="6">
    <source>
        <dbReference type="Proteomes" id="UP001548832"/>
    </source>
</evidence>
<dbReference type="PANTHER" id="PTHR34698">
    <property type="entry name" value="5-OXOPROLINASE SUBUNIT B"/>
    <property type="match status" value="1"/>
</dbReference>
<evidence type="ECO:0000313" key="5">
    <source>
        <dbReference type="EMBL" id="MET2829809.1"/>
    </source>
</evidence>
<evidence type="ECO:0000256" key="2">
    <source>
        <dbReference type="ARBA" id="ARBA00022801"/>
    </source>
</evidence>
<dbReference type="SUPFAM" id="SSF160467">
    <property type="entry name" value="PH0987 N-terminal domain-like"/>
    <property type="match status" value="1"/>
</dbReference>
<dbReference type="RefSeq" id="WP_354461726.1">
    <property type="nucleotide sequence ID" value="NZ_JBEWSZ010000001.1"/>
</dbReference>
<dbReference type="PANTHER" id="PTHR34698:SF2">
    <property type="entry name" value="5-OXOPROLINASE SUBUNIT B"/>
    <property type="match status" value="1"/>
</dbReference>
<gene>
    <name evidence="5" type="primary">pxpB</name>
    <name evidence="5" type="ORF">ABVQ20_22805</name>
</gene>
<accession>A0ABV2DIC5</accession>